<reference evidence="2" key="1">
    <citation type="submission" date="2022-03" db="EMBL/GenBank/DDBJ databases">
        <authorList>
            <person name="Alioto T."/>
            <person name="Alioto T."/>
            <person name="Gomez Garrido J."/>
        </authorList>
    </citation>
    <scope>NUCLEOTIDE SEQUENCE</scope>
</reference>
<protein>
    <submittedName>
        <fullName evidence="2">Uncharacterized protein</fullName>
    </submittedName>
</protein>
<dbReference type="AlphaFoldDB" id="A0AAD1VKI5"/>
<feature type="compositionally biased region" description="Polar residues" evidence="1">
    <location>
        <begin position="62"/>
        <end position="72"/>
    </location>
</feature>
<evidence type="ECO:0000256" key="1">
    <source>
        <dbReference type="SAM" id="MobiDB-lite"/>
    </source>
</evidence>
<proteinExistence type="predicted"/>
<dbReference type="EMBL" id="OW240912">
    <property type="protein sequence ID" value="CAH2220843.1"/>
    <property type="molecule type" value="Genomic_DNA"/>
</dbReference>
<sequence length="111" mass="12341">MRKVAEEEVAFHPADILLNRTDLSISRYKKMVSRHLLTAAKLLIPTETAANVPRLALESGKDQTSGSQNSGSKWKAGETRRDLEDVDVLSVQPGRVWKPTRRVMGDVEDLG</sequence>
<name>A0AAD1VKI5_PELCU</name>
<gene>
    <name evidence="2" type="ORF">PECUL_23A047548</name>
</gene>
<keyword evidence="3" id="KW-1185">Reference proteome</keyword>
<feature type="region of interest" description="Disordered" evidence="1">
    <location>
        <begin position="55"/>
        <end position="81"/>
    </location>
</feature>
<evidence type="ECO:0000313" key="2">
    <source>
        <dbReference type="EMBL" id="CAH2220843.1"/>
    </source>
</evidence>
<evidence type="ECO:0000313" key="3">
    <source>
        <dbReference type="Proteomes" id="UP001295444"/>
    </source>
</evidence>
<organism evidence="2 3">
    <name type="scientific">Pelobates cultripes</name>
    <name type="common">Western spadefoot toad</name>
    <dbReference type="NCBI Taxonomy" id="61616"/>
    <lineage>
        <taxon>Eukaryota</taxon>
        <taxon>Metazoa</taxon>
        <taxon>Chordata</taxon>
        <taxon>Craniata</taxon>
        <taxon>Vertebrata</taxon>
        <taxon>Euteleostomi</taxon>
        <taxon>Amphibia</taxon>
        <taxon>Batrachia</taxon>
        <taxon>Anura</taxon>
        <taxon>Pelobatoidea</taxon>
        <taxon>Pelobatidae</taxon>
        <taxon>Pelobates</taxon>
    </lineage>
</organism>
<accession>A0AAD1VKI5</accession>
<dbReference type="Proteomes" id="UP001295444">
    <property type="component" value="Chromosome 01"/>
</dbReference>